<dbReference type="Gene3D" id="3.10.450.50">
    <property type="match status" value="1"/>
</dbReference>
<dbReference type="InterPro" id="IPR027843">
    <property type="entry name" value="DUF4440"/>
</dbReference>
<evidence type="ECO:0000313" key="2">
    <source>
        <dbReference type="EMBL" id="KMW59316.1"/>
    </source>
</evidence>
<dbReference type="PATRIC" id="fig|1675527.3.peg.4498"/>
<feature type="domain" description="DUF4440" evidence="1">
    <location>
        <begin position="10"/>
        <end position="112"/>
    </location>
</feature>
<dbReference type="SUPFAM" id="SSF54427">
    <property type="entry name" value="NTF2-like"/>
    <property type="match status" value="1"/>
</dbReference>
<dbReference type="EMBL" id="LFTY01000002">
    <property type="protein sequence ID" value="KMW59316.1"/>
    <property type="molecule type" value="Genomic_DNA"/>
</dbReference>
<dbReference type="Pfam" id="PF14534">
    <property type="entry name" value="DUF4440"/>
    <property type="match status" value="1"/>
</dbReference>
<dbReference type="AlphaFoldDB" id="A0A0J9E9L1"/>
<organism evidence="2 3">
    <name type="scientific">Candidatus Rhodobacter oscarellae</name>
    <dbReference type="NCBI Taxonomy" id="1675527"/>
    <lineage>
        <taxon>Bacteria</taxon>
        <taxon>Pseudomonadati</taxon>
        <taxon>Pseudomonadota</taxon>
        <taxon>Alphaproteobacteria</taxon>
        <taxon>Rhodobacterales</taxon>
        <taxon>Rhodobacter group</taxon>
        <taxon>Rhodobacter</taxon>
    </lineage>
</organism>
<reference evidence="2 3" key="1">
    <citation type="submission" date="2015-06" db="EMBL/GenBank/DDBJ databases">
        <title>Draft genome sequence of an Alphaproteobacteria species associated to the Mediterranean sponge Oscarella lobularis.</title>
        <authorList>
            <person name="Jourda C."/>
            <person name="Santini S."/>
            <person name="Claverie J.-M."/>
        </authorList>
    </citation>
    <scope>NUCLEOTIDE SEQUENCE [LARGE SCALE GENOMIC DNA]</scope>
    <source>
        <strain evidence="2">IGS</strain>
    </source>
</reference>
<keyword evidence="3" id="KW-1185">Reference proteome</keyword>
<dbReference type="STRING" id="1675527.AIOL_004298"/>
<dbReference type="InterPro" id="IPR032710">
    <property type="entry name" value="NTF2-like_dom_sf"/>
</dbReference>
<dbReference type="Proteomes" id="UP000037178">
    <property type="component" value="Unassembled WGS sequence"/>
</dbReference>
<gene>
    <name evidence="2" type="ORF">AIOL_004298</name>
</gene>
<protein>
    <recommendedName>
        <fullName evidence="1">DUF4440 domain-containing protein</fullName>
    </recommendedName>
</protein>
<name>A0A0J9E9L1_9RHOB</name>
<accession>A0A0J9E9L1</accession>
<comment type="caution">
    <text evidence="2">The sequence shown here is derived from an EMBL/GenBank/DDBJ whole genome shotgun (WGS) entry which is preliminary data.</text>
</comment>
<sequence>MPDEARLTELLALERQVWDALLRGDAAADAALLNERFLGVYPSGFSDKAGHVSQLGDGPSILRYALSEARLLDLGEDRALLSYLAHYERIGTGAAERMYVSSIWERSGGGWRNIFSQDSPAA</sequence>
<evidence type="ECO:0000313" key="3">
    <source>
        <dbReference type="Proteomes" id="UP000037178"/>
    </source>
</evidence>
<proteinExistence type="predicted"/>
<evidence type="ECO:0000259" key="1">
    <source>
        <dbReference type="Pfam" id="PF14534"/>
    </source>
</evidence>